<dbReference type="EMBL" id="LUUB01000107">
    <property type="protein sequence ID" value="OAF00886.1"/>
    <property type="molecule type" value="Genomic_DNA"/>
</dbReference>
<organism evidence="3 4">
    <name type="scientific">Bradyrhizobium centrolobii</name>
    <dbReference type="NCBI Taxonomy" id="1505087"/>
    <lineage>
        <taxon>Bacteria</taxon>
        <taxon>Pseudomonadati</taxon>
        <taxon>Pseudomonadota</taxon>
        <taxon>Alphaproteobacteria</taxon>
        <taxon>Hyphomicrobiales</taxon>
        <taxon>Nitrobacteraceae</taxon>
        <taxon>Bradyrhizobium</taxon>
    </lineage>
</organism>
<dbReference type="SMART" id="SM00869">
    <property type="entry name" value="Autotransporter"/>
    <property type="match status" value="1"/>
</dbReference>
<evidence type="ECO:0000313" key="3">
    <source>
        <dbReference type="EMBL" id="OAF00886.1"/>
    </source>
</evidence>
<protein>
    <recommendedName>
        <fullName evidence="2">Autotransporter domain-containing protein</fullName>
    </recommendedName>
</protein>
<dbReference type="AlphaFoldDB" id="A0A176YCE2"/>
<dbReference type="PROSITE" id="PS51208">
    <property type="entry name" value="AUTOTRANSPORTER"/>
    <property type="match status" value="1"/>
</dbReference>
<comment type="caution">
    <text evidence="3">The sequence shown here is derived from an EMBL/GenBank/DDBJ whole genome shotgun (WGS) entry which is preliminary data.</text>
</comment>
<dbReference type="RefSeq" id="WP_063707917.1">
    <property type="nucleotide sequence ID" value="NZ_LUUB01000107.1"/>
</dbReference>
<feature type="domain" description="Autotransporter" evidence="2">
    <location>
        <begin position="868"/>
        <end position="1143"/>
    </location>
</feature>
<dbReference type="InterPro" id="IPR036709">
    <property type="entry name" value="Autotransporte_beta_dom_sf"/>
</dbReference>
<reference evidence="3 4" key="1">
    <citation type="submission" date="2016-03" db="EMBL/GenBank/DDBJ databases">
        <title>Draft Genome Sequence of the Strain BR 10245 (Bradyrhizobium sp.) isolated from nodules of Centrolobium paraense.</title>
        <authorList>
            <person name="Simoes-Araujo J.L.Sr."/>
            <person name="Barauna A.C."/>
            <person name="Silva K."/>
            <person name="Zilli J.E."/>
        </authorList>
    </citation>
    <scope>NUCLEOTIDE SEQUENCE [LARGE SCALE GENOMIC DNA]</scope>
    <source>
        <strain evidence="3 4">BR 10245</strain>
    </source>
</reference>
<proteinExistence type="predicted"/>
<evidence type="ECO:0000313" key="4">
    <source>
        <dbReference type="Proteomes" id="UP000076959"/>
    </source>
</evidence>
<evidence type="ECO:0000259" key="2">
    <source>
        <dbReference type="PROSITE" id="PS51208"/>
    </source>
</evidence>
<evidence type="ECO:0000256" key="1">
    <source>
        <dbReference type="SAM" id="MobiDB-lite"/>
    </source>
</evidence>
<dbReference type="SUPFAM" id="SSF103515">
    <property type="entry name" value="Autotransporter"/>
    <property type="match status" value="1"/>
</dbReference>
<dbReference type="Gene3D" id="2.40.128.130">
    <property type="entry name" value="Autotransporter beta-domain"/>
    <property type="match status" value="1"/>
</dbReference>
<dbReference type="Proteomes" id="UP000076959">
    <property type="component" value="Unassembled WGS sequence"/>
</dbReference>
<dbReference type="STRING" id="1505087.AYJ54_30615"/>
<feature type="compositionally biased region" description="Basic and acidic residues" evidence="1">
    <location>
        <begin position="1"/>
        <end position="22"/>
    </location>
</feature>
<feature type="region of interest" description="Disordered" evidence="1">
    <location>
        <begin position="1"/>
        <end position="26"/>
    </location>
</feature>
<name>A0A176YCE2_9BRAD</name>
<gene>
    <name evidence="3" type="ORF">AYJ54_30615</name>
</gene>
<keyword evidence="4" id="KW-1185">Reference proteome</keyword>
<accession>A0A176YCE2</accession>
<dbReference type="InterPro" id="IPR005546">
    <property type="entry name" value="Autotransporte_beta"/>
</dbReference>
<sequence>MRYRSKAEGRAGVDAATRRDAAKNAAADAPLRGRITTDGLYNYHALAGNGSDTFRSLNEGRNWRAALLGTVTTGALWMMAPRPAKAGPAACTAVGTTVTCTGDQSGGISSATDFNPATVDTLNVNSLTANITPAAGTAGILFFRSGASDTVTINSNIAPHSISAVTLPGITASAQGGVTINNTGDIHSTGIGISATSLNGGAGGAVTIINNGAITASGYGILAGGDAGVTVQQTGDLTSSGTGIRAISSNGPVSVTNSGNLAAGAFGIYARSTTSTVSVNNSGNITSGGLNTSSIYAHGVLDVTVRNAGNLTSSSPTGRGIFANSSAGAVTITSSGTISGGGDGINASGAHDVTVQHTGDITTTHAGTGRGIYAFSGSGAVNVGIVGNISTDNDGIYARAVGGAGAGNVTVSNAGNIASAHGRGIYANAASGTTVSVTSTGAIAAFGDGIFARNSFNNASSSVAVTHTGDITSTNGRGIYANAFSGSSTVVTSSGNITAQGNGIDARATGGGGDVTVTHTGDITSNGASGIYTRAFGTADITVNGGTISGATAGIQTVFGTSNITIGSGVTVTGGTYAILGGGGGDTVNNSGTVTGLTDLGLGNNTVNNFGTMTASGTVIKAGAGNDTVNNSGTITGDVDLSGGVNAFNNLAGGVFNSGATVNLGAGNTLTNSGTLAPGGIGAVQTTALTGSFVQNAGGKFAVDLNLAGATADRLNVSGTANVAGAVVPHLVNMSLAQQTFTILSAAGGITNNGLTVQSTAVMGYQLLFPNVTDVQVTVLGINFAPSGLTPNEQAVGQHLQQAFVAGGGGLNNALTYLAGLDFAAFASGLDRLTPEPYLAQSQAALWSGFDFANSLFSCPLPTSQASLMGEGSCYWLRPSGHVASLGGHDGFMGFRQSAAGLTGGVQSEFAPSWYLDVGAGYERSSIDTGTSSANGDVFHGGAALKYINNNWLVAGSVSGSLARYDTSRFGIPTAGTATANADTGTLDLRLRFAYAFGTPAFYVKPLVDFDAVGLWRGAIDEIGVGALNLHVQSENDWVASAAPAVEIGTQWQQGGYTWRPYVRAGVRFLSKSSFSATARFEGSPAGIAPFTVTSPLDRTLAEVSAGFDVWKGQLYSLQVSYDGRFGAHTSSNGGALKLRAAF</sequence>
<dbReference type="OrthoDB" id="8184553at2"/>
<dbReference type="Pfam" id="PF03797">
    <property type="entry name" value="Autotransporter"/>
    <property type="match status" value="1"/>
</dbReference>